<feature type="transmembrane region" description="Helical" evidence="1">
    <location>
        <begin position="293"/>
        <end position="314"/>
    </location>
</feature>
<keyword evidence="1" id="KW-0812">Transmembrane</keyword>
<feature type="transmembrane region" description="Helical" evidence="1">
    <location>
        <begin position="559"/>
        <end position="577"/>
    </location>
</feature>
<feature type="transmembrane region" description="Helical" evidence="1">
    <location>
        <begin position="31"/>
        <end position="52"/>
    </location>
</feature>
<keyword evidence="3" id="KW-1185">Reference proteome</keyword>
<feature type="transmembrane region" description="Helical" evidence="1">
    <location>
        <begin position="249"/>
        <end position="273"/>
    </location>
</feature>
<dbReference type="EMBL" id="FOCX01000001">
    <property type="protein sequence ID" value="SEN00389.1"/>
    <property type="molecule type" value="Genomic_DNA"/>
</dbReference>
<feature type="transmembrane region" description="Helical" evidence="1">
    <location>
        <begin position="210"/>
        <end position="229"/>
    </location>
</feature>
<name>A0A1H8CZQ6_9EURY</name>
<proteinExistence type="predicted"/>
<dbReference type="AlphaFoldDB" id="A0A1H8CZQ6"/>
<gene>
    <name evidence="2" type="ORF">SAMN05216388_1001129</name>
</gene>
<keyword evidence="1" id="KW-0472">Membrane</keyword>
<accession>A0A1H8CZQ6</accession>
<feature type="transmembrane region" description="Helical" evidence="1">
    <location>
        <begin position="414"/>
        <end position="436"/>
    </location>
</feature>
<feature type="transmembrane region" description="Helical" evidence="1">
    <location>
        <begin position="617"/>
        <end position="646"/>
    </location>
</feature>
<dbReference type="Proteomes" id="UP000198775">
    <property type="component" value="Unassembled WGS sequence"/>
</dbReference>
<feature type="transmembrane region" description="Helical" evidence="1">
    <location>
        <begin position="334"/>
        <end position="353"/>
    </location>
</feature>
<evidence type="ECO:0000313" key="2">
    <source>
        <dbReference type="EMBL" id="SEN00389.1"/>
    </source>
</evidence>
<reference evidence="3" key="1">
    <citation type="submission" date="2016-10" db="EMBL/GenBank/DDBJ databases">
        <authorList>
            <person name="Varghese N."/>
            <person name="Submissions S."/>
        </authorList>
    </citation>
    <scope>NUCLEOTIDE SEQUENCE [LARGE SCALE GENOMIC DNA]</scope>
    <source>
        <strain evidence="3">IBRC-M 10043</strain>
    </source>
</reference>
<feature type="transmembrane region" description="Helical" evidence="1">
    <location>
        <begin position="176"/>
        <end position="198"/>
    </location>
</feature>
<feature type="transmembrane region" description="Helical" evidence="1">
    <location>
        <begin position="144"/>
        <end position="164"/>
    </location>
</feature>
<feature type="transmembrane region" description="Helical" evidence="1">
    <location>
        <begin position="64"/>
        <end position="96"/>
    </location>
</feature>
<evidence type="ECO:0000256" key="1">
    <source>
        <dbReference type="SAM" id="Phobius"/>
    </source>
</evidence>
<feature type="transmembrane region" description="Helical" evidence="1">
    <location>
        <begin position="589"/>
        <end position="610"/>
    </location>
</feature>
<dbReference type="InterPro" id="IPR046096">
    <property type="entry name" value="DUF6114"/>
</dbReference>
<organism evidence="2 3">
    <name type="scientific">Halorientalis persicus</name>
    <dbReference type="NCBI Taxonomy" id="1367881"/>
    <lineage>
        <taxon>Archaea</taxon>
        <taxon>Methanobacteriati</taxon>
        <taxon>Methanobacteriota</taxon>
        <taxon>Stenosarchaea group</taxon>
        <taxon>Halobacteria</taxon>
        <taxon>Halobacteriales</taxon>
        <taxon>Haloarculaceae</taxon>
        <taxon>Halorientalis</taxon>
    </lineage>
</organism>
<feature type="transmembrane region" description="Helical" evidence="1">
    <location>
        <begin position="373"/>
        <end position="394"/>
    </location>
</feature>
<keyword evidence="1" id="KW-1133">Transmembrane helix</keyword>
<dbReference type="Pfam" id="PF19609">
    <property type="entry name" value="DUF6114"/>
    <property type="match status" value="1"/>
</dbReference>
<protein>
    <submittedName>
        <fullName evidence="2">Uncharacterized protein</fullName>
    </submittedName>
</protein>
<feature type="transmembrane region" description="Helical" evidence="1">
    <location>
        <begin position="456"/>
        <end position="477"/>
    </location>
</feature>
<evidence type="ECO:0000313" key="3">
    <source>
        <dbReference type="Proteomes" id="UP000198775"/>
    </source>
</evidence>
<sequence>MTGAESRKTWGFAGHIMSTKITSTFGRDEQVAAVIGALVAAVPAGLLIQFLPGPNGSKTQGFEYFAWLVGGSGLTTGWLVWIGTCVIFALLFGVFLSRTVHNFTNTIIMLSRNIGVLQRILVPLLERSALGVTAGGFGLLYGHILAYGFFGYVMPIALLILGYNAGLPPLADFSVIFGYLLYGQLMGAVYGSLLEAHWFTPGRTADEQNAAIVGAVGGGIAGVAVLSLLGGDAALTEIAALAGSQSPRFGAALFVAAGLVFGLLFAAVLSRTINDFTNTVIMFSRRSRLTQKLLVPLLTRGALTVTAGSMGLVYGTALGVAVLVLGSVGVGPNLGLAGLVALVVYGQVLGNGYGLMMEKIDATTFVPGEEVRAGVVASLGAGLLSGVFVALAIGLDLFAELAATLGATGISTGFGIWIAMSVVLGLAFVAYVSRTINDFTNTVIMFSRRSTATQKLLVPLLTRAALAVTAGSMGLGFGLLVGIAFYGGSLLGFLPATGPLIVVAFVLYGQFLGTGYGLILGDVDFGLPSLGGDERVVEEEERLGAQPGAFARWRSRRPFAGGTLLVLGGMIIAAIPIRLQMIPATQGPSFSALGIVFAAMVVACGVFAIVKPQLSTLIGVTGIAMSILSLIGAFGGLVIGMLVGIVGGSLCVAWQEPGTEEAPEATTGEERFRWINESERQRW</sequence>